<dbReference type="Proteomes" id="UP000316628">
    <property type="component" value="Unassembled WGS sequence"/>
</dbReference>
<name>A0A543J5S6_9PSEU</name>
<sequence length="413" mass="44681">MRGWEAGTSAPYPEHRQPLADALDVTLDGLDRLLDGLSLGESGITSAARFDSTTVHTAGRGRVPAFFAGSSGGKRKPDNVEELLMNAAEESFDFLSWAESTNVGDLTIEQMHTEVRRIAHAYLKVPTLPLFSRTLALRDRAFGLLSGHQAPRHARELYAAAGWSLTLLSWISVDLGRPDAAEDHARAAWMCAERADHNPLRAWVRATQHTAAFWQADYDTAAQHAADGLNYTGTGTAKLFLSSALALDLARAGHADRADSTLLQAQQIAETVTRAEDELAGPLTCSLERAGSLWSDTDLVLGRADSALAYADRAVAAFEAAPNELRNRGSERMTRVQQVKAHLVLRDLASAEGALRPVLDTPPVNRVRPLVHRVTEVGTLATEIGGSTDATARRIHGAVTDFRRDTVIEELTA</sequence>
<keyword evidence="2" id="KW-1185">Reference proteome</keyword>
<evidence type="ECO:0000313" key="1">
    <source>
        <dbReference type="EMBL" id="TQM78194.1"/>
    </source>
</evidence>
<evidence type="ECO:0008006" key="3">
    <source>
        <dbReference type="Google" id="ProtNLM"/>
    </source>
</evidence>
<dbReference type="EMBL" id="VFPP01000001">
    <property type="protein sequence ID" value="TQM78194.1"/>
    <property type="molecule type" value="Genomic_DNA"/>
</dbReference>
<proteinExistence type="predicted"/>
<accession>A0A543J5S6</accession>
<organism evidence="1 2">
    <name type="scientific">Saccharothrix saharensis</name>
    <dbReference type="NCBI Taxonomy" id="571190"/>
    <lineage>
        <taxon>Bacteria</taxon>
        <taxon>Bacillati</taxon>
        <taxon>Actinomycetota</taxon>
        <taxon>Actinomycetes</taxon>
        <taxon>Pseudonocardiales</taxon>
        <taxon>Pseudonocardiaceae</taxon>
        <taxon>Saccharothrix</taxon>
    </lineage>
</organism>
<protein>
    <recommendedName>
        <fullName evidence="3">XRE family transcriptional regulator</fullName>
    </recommendedName>
</protein>
<reference evidence="1 2" key="1">
    <citation type="submission" date="2019-06" db="EMBL/GenBank/DDBJ databases">
        <title>Sequencing the genomes of 1000 actinobacteria strains.</title>
        <authorList>
            <person name="Klenk H.-P."/>
        </authorList>
    </citation>
    <scope>NUCLEOTIDE SEQUENCE [LARGE SCALE GENOMIC DNA]</scope>
    <source>
        <strain evidence="1 2">DSM 45456</strain>
    </source>
</reference>
<gene>
    <name evidence="1" type="ORF">FHX81_0450</name>
</gene>
<comment type="caution">
    <text evidence="1">The sequence shown here is derived from an EMBL/GenBank/DDBJ whole genome shotgun (WGS) entry which is preliminary data.</text>
</comment>
<dbReference type="AlphaFoldDB" id="A0A543J5S6"/>
<evidence type="ECO:0000313" key="2">
    <source>
        <dbReference type="Proteomes" id="UP000316628"/>
    </source>
</evidence>